<feature type="compositionally biased region" description="Basic and acidic residues" evidence="5">
    <location>
        <begin position="212"/>
        <end position="232"/>
    </location>
</feature>
<evidence type="ECO:0000313" key="6">
    <source>
        <dbReference type="EMBL" id="MBB4734600.1"/>
    </source>
</evidence>
<comment type="subcellular location">
    <subcellularLocation>
        <location evidence="1">Golgi apparatus membrane</location>
        <topology evidence="1">Peripheral membrane protein</topology>
        <orientation evidence="1">Cytoplasmic side</orientation>
    </subcellularLocation>
</comment>
<accession>A0A7W7GM15</accession>
<gene>
    <name evidence="6" type="ORF">HDA30_000108</name>
</gene>
<dbReference type="Gene3D" id="1.10.3630.10">
    <property type="entry name" value="yeast vps74-n-term truncation variant domain like"/>
    <property type="match status" value="1"/>
</dbReference>
<evidence type="ECO:0000256" key="4">
    <source>
        <dbReference type="ARBA" id="ARBA00023136"/>
    </source>
</evidence>
<reference evidence="6 7" key="1">
    <citation type="submission" date="2020-08" db="EMBL/GenBank/DDBJ databases">
        <title>Sequencing the genomes of 1000 actinobacteria strains.</title>
        <authorList>
            <person name="Klenk H.-P."/>
        </authorList>
    </citation>
    <scope>NUCLEOTIDE SEQUENCE [LARGE SCALE GENOMIC DNA]</scope>
    <source>
        <strain evidence="6 7">DSM 23974</strain>
    </source>
</reference>
<dbReference type="Proteomes" id="UP000540191">
    <property type="component" value="Unassembled WGS sequence"/>
</dbReference>
<evidence type="ECO:0000313" key="7">
    <source>
        <dbReference type="Proteomes" id="UP000540191"/>
    </source>
</evidence>
<feature type="region of interest" description="Disordered" evidence="5">
    <location>
        <begin position="205"/>
        <end position="244"/>
    </location>
</feature>
<comment type="caution">
    <text evidence="6">The sequence shown here is derived from an EMBL/GenBank/DDBJ whole genome shotgun (WGS) entry which is preliminary data.</text>
</comment>
<dbReference type="InterPro" id="IPR038261">
    <property type="entry name" value="GPP34-like_sf"/>
</dbReference>
<evidence type="ECO:0000256" key="1">
    <source>
        <dbReference type="ARBA" id="ARBA00004255"/>
    </source>
</evidence>
<proteinExistence type="predicted"/>
<keyword evidence="7" id="KW-1185">Reference proteome</keyword>
<dbReference type="AlphaFoldDB" id="A0A7W7GM15"/>
<keyword evidence="3" id="KW-0446">Lipid-binding</keyword>
<dbReference type="EMBL" id="JACHNA010000001">
    <property type="protein sequence ID" value="MBB4734600.1"/>
    <property type="molecule type" value="Genomic_DNA"/>
</dbReference>
<dbReference type="GO" id="GO:0012505">
    <property type="term" value="C:endomembrane system"/>
    <property type="evidence" value="ECO:0007669"/>
    <property type="project" value="UniProtKB-ARBA"/>
</dbReference>
<keyword evidence="2" id="KW-0333">Golgi apparatus</keyword>
<keyword evidence="4" id="KW-0472">Membrane</keyword>
<evidence type="ECO:0008006" key="8">
    <source>
        <dbReference type="Google" id="ProtNLM"/>
    </source>
</evidence>
<dbReference type="GO" id="GO:0070273">
    <property type="term" value="F:phosphatidylinositol-4-phosphate binding"/>
    <property type="evidence" value="ECO:0007669"/>
    <property type="project" value="InterPro"/>
</dbReference>
<dbReference type="InterPro" id="IPR008628">
    <property type="entry name" value="GPP34-like"/>
</dbReference>
<sequence>MEKMHLLLTRADGSSESPSAHGPALAAAALQDLAEAGVVRLEESRDPAQARVIVVAGGTAGHPVLDALLPAVDKAANTPLHKLVAAGTPKARKAVEAHLTEQGLLRREKSLLSTTHLPASTTARHEIRERLAAVLTGGAEATEADELLLAALGELNLAPTLLAGAGREQGRRELVRGIAAKTQSNPYAVALGASVRSLSGALSAAALPSAEDAAREEHERAAEAEVPEHRASTQDPHGSSPRTA</sequence>
<protein>
    <recommendedName>
        <fullName evidence="8">GPP34 family phosphoprotein</fullName>
    </recommendedName>
</protein>
<dbReference type="GO" id="GO:0005737">
    <property type="term" value="C:cytoplasm"/>
    <property type="evidence" value="ECO:0007669"/>
    <property type="project" value="UniProtKB-ARBA"/>
</dbReference>
<evidence type="ECO:0000256" key="5">
    <source>
        <dbReference type="SAM" id="MobiDB-lite"/>
    </source>
</evidence>
<name>A0A7W7GM15_9MICC</name>
<feature type="compositionally biased region" description="Polar residues" evidence="5">
    <location>
        <begin position="233"/>
        <end position="244"/>
    </location>
</feature>
<organism evidence="6 7">
    <name type="scientific">Micrococcus cohnii</name>
    <dbReference type="NCBI Taxonomy" id="993416"/>
    <lineage>
        <taxon>Bacteria</taxon>
        <taxon>Bacillati</taxon>
        <taxon>Actinomycetota</taxon>
        <taxon>Actinomycetes</taxon>
        <taxon>Micrococcales</taxon>
        <taxon>Micrococcaceae</taxon>
        <taxon>Micrococcus</taxon>
    </lineage>
</organism>
<evidence type="ECO:0000256" key="3">
    <source>
        <dbReference type="ARBA" id="ARBA00023121"/>
    </source>
</evidence>
<dbReference type="RefSeq" id="WP_184240779.1">
    <property type="nucleotide sequence ID" value="NZ_JACHNA010000001.1"/>
</dbReference>
<dbReference type="Pfam" id="PF05719">
    <property type="entry name" value="GPP34"/>
    <property type="match status" value="1"/>
</dbReference>
<evidence type="ECO:0000256" key="2">
    <source>
        <dbReference type="ARBA" id="ARBA00023034"/>
    </source>
</evidence>